<evidence type="ECO:0000259" key="4">
    <source>
        <dbReference type="Pfam" id="PF10433"/>
    </source>
</evidence>
<dbReference type="InterPro" id="IPR018846">
    <property type="entry name" value="Beta-prop_RSE1/DDB1/CPSF1_1st"/>
</dbReference>
<dbReference type="InterPro" id="IPR058543">
    <property type="entry name" value="Beta-prop_RSE1/DDB1/CPSF1_2nd"/>
</dbReference>
<name>I1C0H1_RHIO9</name>
<keyword evidence="7" id="KW-1185">Reference proteome</keyword>
<feature type="domain" description="RSE1/DDB1/CPSF1 first beta-propeller" evidence="4">
    <location>
        <begin position="36"/>
        <end position="340"/>
    </location>
</feature>
<dbReference type="InterPro" id="IPR015943">
    <property type="entry name" value="WD40/YVTN_repeat-like_dom_sf"/>
</dbReference>
<dbReference type="eggNOG" id="KOG1897">
    <property type="taxonomic scope" value="Eukaryota"/>
</dbReference>
<dbReference type="PANTHER" id="PTHR10644">
    <property type="entry name" value="DNA REPAIR/RNA PROCESSING CPSF FAMILY"/>
    <property type="match status" value="1"/>
</dbReference>
<evidence type="ECO:0000256" key="2">
    <source>
        <dbReference type="ARBA" id="ARBA00023242"/>
    </source>
</evidence>
<protein>
    <recommendedName>
        <fullName evidence="8">DNA damage-binding protein 1</fullName>
    </recommendedName>
</protein>
<dbReference type="AlphaFoldDB" id="I1C0H1"/>
<dbReference type="GeneID" id="93613627"/>
<evidence type="ECO:0000259" key="3">
    <source>
        <dbReference type="Pfam" id="PF03178"/>
    </source>
</evidence>
<evidence type="ECO:0000256" key="1">
    <source>
        <dbReference type="ARBA" id="ARBA00004123"/>
    </source>
</evidence>
<dbReference type="GO" id="GO:0003676">
    <property type="term" value="F:nucleic acid binding"/>
    <property type="evidence" value="ECO:0007669"/>
    <property type="project" value="InterPro"/>
</dbReference>
<dbReference type="GO" id="GO:0005634">
    <property type="term" value="C:nucleus"/>
    <property type="evidence" value="ECO:0007669"/>
    <property type="project" value="UniProtKB-SubCell"/>
</dbReference>
<dbReference type="InterPro" id="IPR004871">
    <property type="entry name" value="RSE1/DDB1/CPSF1_C"/>
</dbReference>
<dbReference type="Proteomes" id="UP000009138">
    <property type="component" value="Unassembled WGS sequence"/>
</dbReference>
<evidence type="ECO:0000313" key="6">
    <source>
        <dbReference type="EMBL" id="EIE81951.1"/>
    </source>
</evidence>
<evidence type="ECO:0000259" key="5">
    <source>
        <dbReference type="Pfam" id="PF23726"/>
    </source>
</evidence>
<organism evidence="6 7">
    <name type="scientific">Rhizopus delemar (strain RA 99-880 / ATCC MYA-4621 / FGSC 9543 / NRRL 43880)</name>
    <name type="common">Mucormycosis agent</name>
    <name type="synonym">Rhizopus arrhizus var. delemar</name>
    <dbReference type="NCBI Taxonomy" id="246409"/>
    <lineage>
        <taxon>Eukaryota</taxon>
        <taxon>Fungi</taxon>
        <taxon>Fungi incertae sedis</taxon>
        <taxon>Mucoromycota</taxon>
        <taxon>Mucoromycotina</taxon>
        <taxon>Mucoromycetes</taxon>
        <taxon>Mucorales</taxon>
        <taxon>Mucorineae</taxon>
        <taxon>Rhizopodaceae</taxon>
        <taxon>Rhizopus</taxon>
    </lineage>
</organism>
<dbReference type="Pfam" id="PF23726">
    <property type="entry name" value="Beta-prop_RSE1_2nd"/>
    <property type="match status" value="1"/>
</dbReference>
<evidence type="ECO:0008006" key="8">
    <source>
        <dbReference type="Google" id="ProtNLM"/>
    </source>
</evidence>
<dbReference type="OMA" id="EHYLEMS"/>
<sequence>MNTCHVVTTISPPTAVTSAARGCFTQPAEENLIVCIYGTIRNLQVIQLPDKSTCSLFILTVHQCYTIITYSLKTQSIVTEFSGQLNITNARETDQQVVVTVDKTSEMIFVSAFTGYVIAIPFGKPAPGAKLTSKNRDTKASRFMQIPIRTNEFDFISVAALQQGGYLSVLVGEMEDLKTIKTFKYRDEYKDLLERNKSTIKVEASTHALVPVPEPLGGLLVIGEYIITYFDPLTNTNRELSIDPARVTAWEFMKDESNRYLLGDEEGYLYVFSIETSHNKVVNLSSTFIGQVPSFNQNIESKANHPQVSRPSCIVDLGNLMFYIGSTHGDSCLIQLIKGQEKSKYTVKVLSTYSCLGPIVDFCLYDYNKQGKQTMACCAGVEKDASIRIVENGIGFSKKYALDFPLVYAMWTLSLDGDRDSLLISTALDTVLLKPSDQEELEVTQHTSYSALDTSQMTLAADMFNSFIVQATSSFVRMMTNDEYGQLIGEWKPPTGTSIAIAKIKDSHCVVCCEGDMIIYLEMTNKGFIEKSKRQLKNASCISISTRKENETLYDYVVAGTCGSNPSVVFLQLPDLEVVLEHKDMPSTTGPNDLLVVTMEKVLYLMVLLGDGQMFSYHMEVGSEDVILESETEIMVGTYCTAMYPYQHGQEKRVFVAGQRPTVISSFHQTLFVYSVNLTYELPGEMPLRIEYISDIKALAVASCTNVHDPNKNIIERTGKVRLLDAQTFQAFTIENSRCELIDAVDMPGVVYRMESIKNTIIAAVDGKIYGLYNFKPDLLKGERIEFKFLLHNNVVALDMDTDNNDTLLVGDLMESMSLLKVEKDEESLKLSLEAVDNKQVWMTAVKFVNENVLIGADDRHNLFTMIKPEIRQEGKTCKLELEGGYHLGTLVNRFRKDILRDVENASDNIDSISKYESEFTFATVNGSIGTVKTISRESFEFFKGIQEGILNILPNNGNLDHGLWLS</sequence>
<feature type="domain" description="RSE1/DDB1/CPSF1 C-terminal" evidence="3">
    <location>
        <begin position="701"/>
        <end position="965"/>
    </location>
</feature>
<dbReference type="OrthoDB" id="433457at2759"/>
<dbReference type="Pfam" id="PF03178">
    <property type="entry name" value="CPSF_A"/>
    <property type="match status" value="1"/>
</dbReference>
<comment type="subcellular location">
    <subcellularLocation>
        <location evidence="1">Nucleus</location>
    </subcellularLocation>
</comment>
<dbReference type="Pfam" id="PF10433">
    <property type="entry name" value="Beta-prop_RSE1_1st"/>
    <property type="match status" value="1"/>
</dbReference>
<dbReference type="InterPro" id="IPR050358">
    <property type="entry name" value="RSE1/DDB1/CFT1"/>
</dbReference>
<dbReference type="EMBL" id="CH476735">
    <property type="protein sequence ID" value="EIE81951.1"/>
    <property type="molecule type" value="Genomic_DNA"/>
</dbReference>
<gene>
    <name evidence="6" type="ORF">RO3G_06656</name>
</gene>
<keyword evidence="2" id="KW-0539">Nucleus</keyword>
<dbReference type="RefSeq" id="XP_067517347.1">
    <property type="nucleotide sequence ID" value="XM_067661246.1"/>
</dbReference>
<accession>I1C0H1</accession>
<dbReference type="Gene3D" id="2.130.10.10">
    <property type="entry name" value="YVTN repeat-like/Quinoprotein amine dehydrogenase"/>
    <property type="match status" value="3"/>
</dbReference>
<evidence type="ECO:0000313" key="7">
    <source>
        <dbReference type="Proteomes" id="UP000009138"/>
    </source>
</evidence>
<reference evidence="6 7" key="1">
    <citation type="journal article" date="2009" name="PLoS Genet.">
        <title>Genomic analysis of the basal lineage fungus Rhizopus oryzae reveals a whole-genome duplication.</title>
        <authorList>
            <person name="Ma L.-J."/>
            <person name="Ibrahim A.S."/>
            <person name="Skory C."/>
            <person name="Grabherr M.G."/>
            <person name="Burger G."/>
            <person name="Butler M."/>
            <person name="Elias M."/>
            <person name="Idnurm A."/>
            <person name="Lang B.F."/>
            <person name="Sone T."/>
            <person name="Abe A."/>
            <person name="Calvo S.E."/>
            <person name="Corrochano L.M."/>
            <person name="Engels R."/>
            <person name="Fu J."/>
            <person name="Hansberg W."/>
            <person name="Kim J.-M."/>
            <person name="Kodira C.D."/>
            <person name="Koehrsen M.J."/>
            <person name="Liu B."/>
            <person name="Miranda-Saavedra D."/>
            <person name="O'Leary S."/>
            <person name="Ortiz-Castellanos L."/>
            <person name="Poulter R."/>
            <person name="Rodriguez-Romero J."/>
            <person name="Ruiz-Herrera J."/>
            <person name="Shen Y.-Q."/>
            <person name="Zeng Q."/>
            <person name="Galagan J."/>
            <person name="Birren B.W."/>
            <person name="Cuomo C.A."/>
            <person name="Wickes B.L."/>
        </authorList>
    </citation>
    <scope>NUCLEOTIDE SEQUENCE [LARGE SCALE GENOMIC DNA]</scope>
    <source>
        <strain evidence="7">RA 99-880 / ATCC MYA-4621 / FGSC 9543 / NRRL 43880</strain>
    </source>
</reference>
<dbReference type="STRING" id="246409.I1C0H1"/>
<feature type="domain" description="RSE1/DDB1/CPSF1 second beta-propeller" evidence="5">
    <location>
        <begin position="402"/>
        <end position="677"/>
    </location>
</feature>
<proteinExistence type="predicted"/>
<dbReference type="InParanoid" id="I1C0H1"/>
<dbReference type="VEuPathDB" id="FungiDB:RO3G_06656"/>